<dbReference type="SUPFAM" id="SSF103473">
    <property type="entry name" value="MFS general substrate transporter"/>
    <property type="match status" value="1"/>
</dbReference>
<dbReference type="PANTHER" id="PTHR23501">
    <property type="entry name" value="MAJOR FACILITATOR SUPERFAMILY"/>
    <property type="match status" value="1"/>
</dbReference>
<dbReference type="Proteomes" id="UP001642406">
    <property type="component" value="Unassembled WGS sequence"/>
</dbReference>
<feature type="compositionally biased region" description="Basic and acidic residues" evidence="8">
    <location>
        <begin position="13"/>
        <end position="23"/>
    </location>
</feature>
<evidence type="ECO:0000313" key="10">
    <source>
        <dbReference type="EMBL" id="CAK7213430.1"/>
    </source>
</evidence>
<feature type="transmembrane region" description="Helical" evidence="9">
    <location>
        <begin position="399"/>
        <end position="418"/>
    </location>
</feature>
<feature type="transmembrane region" description="Helical" evidence="9">
    <location>
        <begin position="209"/>
        <end position="231"/>
    </location>
</feature>
<evidence type="ECO:0000256" key="4">
    <source>
        <dbReference type="ARBA" id="ARBA00022692"/>
    </source>
</evidence>
<comment type="similarity">
    <text evidence="2">Belongs to the major facilitator superfamily.</text>
</comment>
<evidence type="ECO:0000256" key="8">
    <source>
        <dbReference type="SAM" id="MobiDB-lite"/>
    </source>
</evidence>
<feature type="transmembrane region" description="Helical" evidence="9">
    <location>
        <begin position="56"/>
        <end position="78"/>
    </location>
</feature>
<evidence type="ECO:0000256" key="1">
    <source>
        <dbReference type="ARBA" id="ARBA00004127"/>
    </source>
</evidence>
<keyword evidence="5 9" id="KW-1133">Transmembrane helix</keyword>
<evidence type="ECO:0000256" key="2">
    <source>
        <dbReference type="ARBA" id="ARBA00008335"/>
    </source>
</evidence>
<feature type="transmembrane region" description="Helical" evidence="9">
    <location>
        <begin position="461"/>
        <end position="487"/>
    </location>
</feature>
<evidence type="ECO:0000256" key="9">
    <source>
        <dbReference type="SAM" id="Phobius"/>
    </source>
</evidence>
<keyword evidence="7 9" id="KW-0472">Membrane</keyword>
<feature type="transmembrane region" description="Helical" evidence="9">
    <location>
        <begin position="121"/>
        <end position="139"/>
    </location>
</feature>
<dbReference type="EMBL" id="CAWUHC010000010">
    <property type="protein sequence ID" value="CAK7213430.1"/>
    <property type="molecule type" value="Genomic_DNA"/>
</dbReference>
<keyword evidence="3" id="KW-0813">Transport</keyword>
<accession>A0ABP0B1K5</accession>
<sequence length="573" mass="62994">MATDSNQMQNFNDKSDAVVDNKTDNDTPSIEILKPRGVVRMEAIVNQMSMGWRCGLYGGLFLVAYIVTLNFLVTGTYLAYATSTWQNHSLLSTINVVRGVIAATVLPVVAKLADILGRFECFIIVSVFFVVGNIIQAAAVTIQAFAVGALFSQIGYTSGQLIVEIIVSDTTSLRSRVFFLFFPSFPNIINVWISGNVTSSVLNATTWRWGYGMWAIIYVVTAIPLVVVFILQGRRTRDEIARTKTLGFGQTRREALLNLPSRLDLMGLFLLTATLSLLLIPLTLAGGETEKWRTPGIITPVVLGSLFLPLFLFWETKAKHPILPYAVFKDRSVWAAIGIAFCGAVTYTAQSEFLYTVLYVAYDFSIDAATRISVVSTFMLAVGGILGGAVIYKFRRCKPLIMVGCAIWLIAYSLMYRYRGSASGSDRAGIIAGQVLVGTAAALVTYPNIVIAMSVSKHENVALLTSLWLAMNWAGYAVGNCITGAVWTQTLYGQLQKDLGPINATLVDMVYAEPLYVVPYYPIATPERTAIINSYRYIERLLVIVSMAFVVPIVFFAFCLRNPRIEGRKSAPV</sequence>
<dbReference type="InterPro" id="IPR036259">
    <property type="entry name" value="MFS_trans_sf"/>
</dbReference>
<feature type="transmembrane region" description="Helical" evidence="9">
    <location>
        <begin position="297"/>
        <end position="314"/>
    </location>
</feature>
<feature type="transmembrane region" description="Helical" evidence="9">
    <location>
        <begin position="263"/>
        <end position="285"/>
    </location>
</feature>
<feature type="transmembrane region" description="Helical" evidence="9">
    <location>
        <begin position="90"/>
        <end position="109"/>
    </location>
</feature>
<feature type="transmembrane region" description="Helical" evidence="9">
    <location>
        <begin position="541"/>
        <end position="560"/>
    </location>
</feature>
<dbReference type="PANTHER" id="PTHR23501:SF92">
    <property type="entry name" value="GLUTATHIONE EXCHANGER 1-RELATED"/>
    <property type="match status" value="1"/>
</dbReference>
<feature type="compositionally biased region" description="Polar residues" evidence="8">
    <location>
        <begin position="1"/>
        <end position="12"/>
    </location>
</feature>
<proteinExistence type="inferred from homology"/>
<comment type="caution">
    <text evidence="10">The sequence shown here is derived from an EMBL/GenBank/DDBJ whole genome shotgun (WGS) entry which is preliminary data.</text>
</comment>
<evidence type="ECO:0000313" key="11">
    <source>
        <dbReference type="Proteomes" id="UP001642406"/>
    </source>
</evidence>
<evidence type="ECO:0000256" key="3">
    <source>
        <dbReference type="ARBA" id="ARBA00022448"/>
    </source>
</evidence>
<gene>
    <name evidence="10" type="primary">SIT1_1</name>
    <name evidence="10" type="ORF">SBRCBS47491_001794</name>
</gene>
<feature type="transmembrane region" description="Helical" evidence="9">
    <location>
        <begin position="145"/>
        <end position="166"/>
    </location>
</feature>
<organism evidence="10 11">
    <name type="scientific">Sporothrix bragantina</name>
    <dbReference type="NCBI Taxonomy" id="671064"/>
    <lineage>
        <taxon>Eukaryota</taxon>
        <taxon>Fungi</taxon>
        <taxon>Dikarya</taxon>
        <taxon>Ascomycota</taxon>
        <taxon>Pezizomycotina</taxon>
        <taxon>Sordariomycetes</taxon>
        <taxon>Sordariomycetidae</taxon>
        <taxon>Ophiostomatales</taxon>
        <taxon>Ophiostomataceae</taxon>
        <taxon>Sporothrix</taxon>
    </lineage>
</organism>
<comment type="subcellular location">
    <subcellularLocation>
        <location evidence="1">Endomembrane system</location>
        <topology evidence="1">Multi-pass membrane protein</topology>
    </subcellularLocation>
</comment>
<protein>
    <submittedName>
        <fullName evidence="10">Ferrioxamine B transporter</fullName>
    </submittedName>
</protein>
<feature type="region of interest" description="Disordered" evidence="8">
    <location>
        <begin position="1"/>
        <end position="23"/>
    </location>
</feature>
<keyword evidence="11" id="KW-1185">Reference proteome</keyword>
<feature type="transmembrane region" description="Helical" evidence="9">
    <location>
        <begin position="334"/>
        <end position="362"/>
    </location>
</feature>
<feature type="transmembrane region" description="Helical" evidence="9">
    <location>
        <begin position="368"/>
        <end position="392"/>
    </location>
</feature>
<evidence type="ECO:0000256" key="5">
    <source>
        <dbReference type="ARBA" id="ARBA00022989"/>
    </source>
</evidence>
<keyword evidence="6" id="KW-0406">Ion transport</keyword>
<keyword evidence="4 9" id="KW-0812">Transmembrane</keyword>
<name>A0ABP0B1K5_9PEZI</name>
<evidence type="ECO:0000256" key="6">
    <source>
        <dbReference type="ARBA" id="ARBA00023065"/>
    </source>
</evidence>
<feature type="transmembrane region" description="Helical" evidence="9">
    <location>
        <begin position="178"/>
        <end position="197"/>
    </location>
</feature>
<feature type="transmembrane region" description="Helical" evidence="9">
    <location>
        <begin position="430"/>
        <end position="449"/>
    </location>
</feature>
<reference evidence="10 11" key="1">
    <citation type="submission" date="2024-01" db="EMBL/GenBank/DDBJ databases">
        <authorList>
            <person name="Allen C."/>
            <person name="Tagirdzhanova G."/>
        </authorList>
    </citation>
    <scope>NUCLEOTIDE SEQUENCE [LARGE SCALE GENOMIC DNA]</scope>
</reference>
<dbReference type="Gene3D" id="1.20.1250.20">
    <property type="entry name" value="MFS general substrate transporter like domains"/>
    <property type="match status" value="2"/>
</dbReference>
<evidence type="ECO:0000256" key="7">
    <source>
        <dbReference type="ARBA" id="ARBA00023136"/>
    </source>
</evidence>